<organism evidence="5 6">
    <name type="scientific">Ruminiclostridium hungatei</name>
    <name type="common">Clostridium hungatei</name>
    <dbReference type="NCBI Taxonomy" id="48256"/>
    <lineage>
        <taxon>Bacteria</taxon>
        <taxon>Bacillati</taxon>
        <taxon>Bacillota</taxon>
        <taxon>Clostridia</taxon>
        <taxon>Eubacteriales</taxon>
        <taxon>Oscillospiraceae</taxon>
        <taxon>Ruminiclostridium</taxon>
    </lineage>
</organism>
<dbReference type="Proteomes" id="UP000191554">
    <property type="component" value="Unassembled WGS sequence"/>
</dbReference>
<protein>
    <submittedName>
        <fullName evidence="5">Transposon Tn10 TetD protein</fullName>
    </submittedName>
</protein>
<name>A0A1V4SL09_RUMHU</name>
<dbReference type="OrthoDB" id="45544at2"/>
<reference evidence="5 6" key="1">
    <citation type="submission" date="2017-03" db="EMBL/GenBank/DDBJ databases">
        <title>Genome sequence of Clostridium hungatei DSM 14427.</title>
        <authorList>
            <person name="Poehlein A."/>
            <person name="Daniel R."/>
        </authorList>
    </citation>
    <scope>NUCLEOTIDE SEQUENCE [LARGE SCALE GENOMIC DNA]</scope>
    <source>
        <strain evidence="5 6">DSM 14427</strain>
    </source>
</reference>
<evidence type="ECO:0000256" key="2">
    <source>
        <dbReference type="ARBA" id="ARBA00023125"/>
    </source>
</evidence>
<keyword evidence="2" id="KW-0238">DNA-binding</keyword>
<dbReference type="RefSeq" id="WP_080064397.1">
    <property type="nucleotide sequence ID" value="NZ_MZGX01000011.1"/>
</dbReference>
<dbReference type="Pfam" id="PF12833">
    <property type="entry name" value="HTH_18"/>
    <property type="match status" value="1"/>
</dbReference>
<dbReference type="SUPFAM" id="SSF55136">
    <property type="entry name" value="Probable bacterial effector-binding domain"/>
    <property type="match status" value="1"/>
</dbReference>
<evidence type="ECO:0000313" key="6">
    <source>
        <dbReference type="Proteomes" id="UP000191554"/>
    </source>
</evidence>
<evidence type="ECO:0000313" key="5">
    <source>
        <dbReference type="EMBL" id="OPX44165.1"/>
    </source>
</evidence>
<dbReference type="GO" id="GO:0043565">
    <property type="term" value="F:sequence-specific DNA binding"/>
    <property type="evidence" value="ECO:0007669"/>
    <property type="project" value="InterPro"/>
</dbReference>
<dbReference type="STRING" id="48256.CLHUN_19640"/>
<dbReference type="InterPro" id="IPR050959">
    <property type="entry name" value="MarA-like"/>
</dbReference>
<keyword evidence="3" id="KW-0804">Transcription</keyword>
<feature type="domain" description="HTH araC/xylS-type" evidence="4">
    <location>
        <begin position="8"/>
        <end position="106"/>
    </location>
</feature>
<accession>A0A1V4SL09</accession>
<dbReference type="InterPro" id="IPR029442">
    <property type="entry name" value="GyrI-like"/>
</dbReference>
<dbReference type="SUPFAM" id="SSF46689">
    <property type="entry name" value="Homeodomain-like"/>
    <property type="match status" value="1"/>
</dbReference>
<keyword evidence="1" id="KW-0805">Transcription regulation</keyword>
<evidence type="ECO:0000256" key="1">
    <source>
        <dbReference type="ARBA" id="ARBA00023015"/>
    </source>
</evidence>
<dbReference type="PANTHER" id="PTHR47504:SF5">
    <property type="entry name" value="RIGHT ORIGIN-BINDING PROTEIN"/>
    <property type="match status" value="1"/>
</dbReference>
<evidence type="ECO:0000259" key="4">
    <source>
        <dbReference type="PROSITE" id="PS01124"/>
    </source>
</evidence>
<proteinExistence type="predicted"/>
<comment type="caution">
    <text evidence="5">The sequence shown here is derived from an EMBL/GenBank/DDBJ whole genome shotgun (WGS) entry which is preliminary data.</text>
</comment>
<dbReference type="EMBL" id="MZGX01000011">
    <property type="protein sequence ID" value="OPX44165.1"/>
    <property type="molecule type" value="Genomic_DNA"/>
</dbReference>
<dbReference type="InterPro" id="IPR009057">
    <property type="entry name" value="Homeodomain-like_sf"/>
</dbReference>
<dbReference type="Gene3D" id="3.20.80.10">
    <property type="entry name" value="Regulatory factor, effector binding domain"/>
    <property type="match status" value="1"/>
</dbReference>
<dbReference type="AlphaFoldDB" id="A0A1V4SL09"/>
<dbReference type="PANTHER" id="PTHR47504">
    <property type="entry name" value="RIGHT ORIGIN-BINDING PROTEIN"/>
    <property type="match status" value="1"/>
</dbReference>
<evidence type="ECO:0000256" key="3">
    <source>
        <dbReference type="ARBA" id="ARBA00023163"/>
    </source>
</evidence>
<dbReference type="InterPro" id="IPR010499">
    <property type="entry name" value="AraC_E-bd"/>
</dbReference>
<keyword evidence="6" id="KW-1185">Reference proteome</keyword>
<dbReference type="InterPro" id="IPR018062">
    <property type="entry name" value="HTH_AraC-typ_CS"/>
</dbReference>
<dbReference type="SMART" id="SM00871">
    <property type="entry name" value="AraC_E_bind"/>
    <property type="match status" value="1"/>
</dbReference>
<dbReference type="Pfam" id="PF06445">
    <property type="entry name" value="GyrI-like"/>
    <property type="match status" value="1"/>
</dbReference>
<dbReference type="GO" id="GO:0003700">
    <property type="term" value="F:DNA-binding transcription factor activity"/>
    <property type="evidence" value="ECO:0007669"/>
    <property type="project" value="InterPro"/>
</dbReference>
<dbReference type="InterPro" id="IPR018060">
    <property type="entry name" value="HTH_AraC"/>
</dbReference>
<dbReference type="SMART" id="SM00342">
    <property type="entry name" value="HTH_ARAC"/>
    <property type="match status" value="1"/>
</dbReference>
<dbReference type="InterPro" id="IPR011256">
    <property type="entry name" value="Reg_factor_effector_dom_sf"/>
</dbReference>
<dbReference type="PROSITE" id="PS01124">
    <property type="entry name" value="HTH_ARAC_FAMILY_2"/>
    <property type="match status" value="1"/>
</dbReference>
<gene>
    <name evidence="5" type="primary">tetD_5</name>
    <name evidence="5" type="ORF">CLHUN_19640</name>
</gene>
<dbReference type="PROSITE" id="PS00041">
    <property type="entry name" value="HTH_ARAC_FAMILY_1"/>
    <property type="match status" value="1"/>
</dbReference>
<dbReference type="Gene3D" id="1.10.10.60">
    <property type="entry name" value="Homeodomain-like"/>
    <property type="match status" value="2"/>
</dbReference>
<sequence length="281" mass="31958">MEWIERLNSVIAYIEEHLEDEIVNDEIGRIVLCPVGAFLRTFSLLTGITLSEYIRRRKLTMAAFELQSTDCKVIDLAVKYGYESSDAFCVAFKKMHGIPPANARQQNIKLKSFPRLSFTLKIRGDAEMNYRVVERESFKVAGKIVSSSLEDNVIPEFWNTCKKDGTIERLAEVGVDGNTYGMCFGFNDQGFNDYMVGIETAYENVSDLKTVTVPKSTWLVFESIGPVNPTLGNTWARIYGEFLPQSIYKQSALPTIEKYFSNDVDSEEYLVEIWIPVVTEQ</sequence>